<evidence type="ECO:0000256" key="1">
    <source>
        <dbReference type="ARBA" id="ARBA00004430"/>
    </source>
</evidence>
<proteinExistence type="inferred from homology"/>
<accession>A0A9N9RVG9</accession>
<dbReference type="GO" id="GO:0036158">
    <property type="term" value="P:outer dynein arm assembly"/>
    <property type="evidence" value="ECO:0007669"/>
    <property type="project" value="TreeGrafter"/>
</dbReference>
<evidence type="ECO:0000256" key="8">
    <source>
        <dbReference type="ARBA" id="ARBA00023212"/>
    </source>
</evidence>
<dbReference type="Gene3D" id="3.80.10.10">
    <property type="entry name" value="Ribonuclease Inhibitor"/>
    <property type="match status" value="1"/>
</dbReference>
<keyword evidence="2" id="KW-0963">Cytoplasm</keyword>
<dbReference type="Proteomes" id="UP001153620">
    <property type="component" value="Chromosome 2"/>
</dbReference>
<keyword evidence="4" id="KW-0493">Microtubule</keyword>
<dbReference type="PROSITE" id="PS51450">
    <property type="entry name" value="LRR"/>
    <property type="match status" value="3"/>
</dbReference>
<keyword evidence="8" id="KW-0206">Cytoskeleton</keyword>
<dbReference type="GO" id="GO:0005930">
    <property type="term" value="C:axoneme"/>
    <property type="evidence" value="ECO:0007669"/>
    <property type="project" value="UniProtKB-SubCell"/>
</dbReference>
<dbReference type="AlphaFoldDB" id="A0A9N9RVG9"/>
<dbReference type="InterPro" id="IPR001611">
    <property type="entry name" value="Leu-rich_rpt"/>
</dbReference>
<evidence type="ECO:0000256" key="2">
    <source>
        <dbReference type="ARBA" id="ARBA00022490"/>
    </source>
</evidence>
<keyword evidence="7" id="KW-0505">Motor protein</keyword>
<dbReference type="InterPro" id="IPR025875">
    <property type="entry name" value="Leu-rich_rpt_4"/>
</dbReference>
<evidence type="ECO:0000256" key="4">
    <source>
        <dbReference type="ARBA" id="ARBA00022701"/>
    </source>
</evidence>
<gene>
    <name evidence="12" type="ORF">CHIRRI_LOCUS6166</name>
</gene>
<keyword evidence="5" id="KW-0677">Repeat</keyword>
<keyword evidence="3" id="KW-0433">Leucine-rich repeat</keyword>
<dbReference type="EMBL" id="OU895878">
    <property type="protein sequence ID" value="CAG9803265.1"/>
    <property type="molecule type" value="Genomic_DNA"/>
</dbReference>
<dbReference type="SUPFAM" id="SSF52058">
    <property type="entry name" value="L domain-like"/>
    <property type="match status" value="1"/>
</dbReference>
<evidence type="ECO:0000256" key="7">
    <source>
        <dbReference type="ARBA" id="ARBA00023175"/>
    </source>
</evidence>
<sequence length="183" mass="20847">MSERPTTIREALEKWEKKNEMKATEATEIGLQFQMPPIDKMTMELAALKNCEKLSLSTNNIDRIILPPLPNLKILALGRNNIKSFAGLDALADSLEQLWISYNSIEKLKGIEVMKKLKVLYMGYNSIKDWNEVSKLAALSKTLTDFNIYGNPVVQGMEEVFYRPEVIQRLPFLKMLDGEPAIL</sequence>
<protein>
    <recommendedName>
        <fullName evidence="11">Dynein axonemal light chain 1</fullName>
    </recommendedName>
</protein>
<evidence type="ECO:0000256" key="11">
    <source>
        <dbReference type="ARBA" id="ARBA00049760"/>
    </source>
</evidence>
<dbReference type="InterPro" id="IPR032675">
    <property type="entry name" value="LRR_dom_sf"/>
</dbReference>
<dbReference type="GO" id="GO:0045504">
    <property type="term" value="F:dynein heavy chain binding"/>
    <property type="evidence" value="ECO:0007669"/>
    <property type="project" value="TreeGrafter"/>
</dbReference>
<dbReference type="GO" id="GO:0043014">
    <property type="term" value="F:alpha-tubulin binding"/>
    <property type="evidence" value="ECO:0007669"/>
    <property type="project" value="TreeGrafter"/>
</dbReference>
<evidence type="ECO:0000256" key="3">
    <source>
        <dbReference type="ARBA" id="ARBA00022614"/>
    </source>
</evidence>
<keyword evidence="9" id="KW-0966">Cell projection</keyword>
<comment type="similarity">
    <text evidence="10">Belongs to the dynein light chain LC1-type family.</text>
</comment>
<evidence type="ECO:0000313" key="13">
    <source>
        <dbReference type="Proteomes" id="UP001153620"/>
    </source>
</evidence>
<dbReference type="GO" id="GO:0030286">
    <property type="term" value="C:dynein complex"/>
    <property type="evidence" value="ECO:0007669"/>
    <property type="project" value="UniProtKB-KW"/>
</dbReference>
<keyword evidence="13" id="KW-1185">Reference proteome</keyword>
<evidence type="ECO:0000256" key="10">
    <source>
        <dbReference type="ARBA" id="ARBA00049659"/>
    </source>
</evidence>
<reference evidence="12" key="2">
    <citation type="submission" date="2022-10" db="EMBL/GenBank/DDBJ databases">
        <authorList>
            <consortium name="ENA_rothamsted_submissions"/>
            <consortium name="culmorum"/>
            <person name="King R."/>
        </authorList>
    </citation>
    <scope>NUCLEOTIDE SEQUENCE</scope>
</reference>
<evidence type="ECO:0000313" key="12">
    <source>
        <dbReference type="EMBL" id="CAG9803265.1"/>
    </source>
</evidence>
<dbReference type="SMART" id="SM00365">
    <property type="entry name" value="LRR_SD22"/>
    <property type="match status" value="3"/>
</dbReference>
<keyword evidence="6" id="KW-0243">Dynein</keyword>
<dbReference type="PANTHER" id="PTHR15454">
    <property type="entry name" value="NISCHARIN RELATED"/>
    <property type="match status" value="1"/>
</dbReference>
<evidence type="ECO:0000256" key="9">
    <source>
        <dbReference type="ARBA" id="ARBA00023273"/>
    </source>
</evidence>
<organism evidence="12 13">
    <name type="scientific">Chironomus riparius</name>
    <dbReference type="NCBI Taxonomy" id="315576"/>
    <lineage>
        <taxon>Eukaryota</taxon>
        <taxon>Metazoa</taxon>
        <taxon>Ecdysozoa</taxon>
        <taxon>Arthropoda</taxon>
        <taxon>Hexapoda</taxon>
        <taxon>Insecta</taxon>
        <taxon>Pterygota</taxon>
        <taxon>Neoptera</taxon>
        <taxon>Endopterygota</taxon>
        <taxon>Diptera</taxon>
        <taxon>Nematocera</taxon>
        <taxon>Chironomoidea</taxon>
        <taxon>Chironomidae</taxon>
        <taxon>Chironominae</taxon>
        <taxon>Chironomus</taxon>
    </lineage>
</organism>
<comment type="subcellular location">
    <subcellularLocation>
        <location evidence="1">Cytoplasm</location>
        <location evidence="1">Cytoskeleton</location>
        <location evidence="1">Cilium axoneme</location>
    </subcellularLocation>
</comment>
<reference evidence="12" key="1">
    <citation type="submission" date="2022-01" db="EMBL/GenBank/DDBJ databases">
        <authorList>
            <person name="King R."/>
        </authorList>
    </citation>
    <scope>NUCLEOTIDE SEQUENCE</scope>
</reference>
<dbReference type="PANTHER" id="PTHR15454:SF73">
    <property type="entry name" value="DYNEIN AXONEMAL LIGHT CHAIN 1"/>
    <property type="match status" value="1"/>
</dbReference>
<dbReference type="GO" id="GO:0005874">
    <property type="term" value="C:microtubule"/>
    <property type="evidence" value="ECO:0007669"/>
    <property type="project" value="UniProtKB-KW"/>
</dbReference>
<dbReference type="FunFam" id="3.80.10.10:FF:000049">
    <property type="entry name" value="Dynein light chain 1"/>
    <property type="match status" value="1"/>
</dbReference>
<evidence type="ECO:0000256" key="6">
    <source>
        <dbReference type="ARBA" id="ARBA00023017"/>
    </source>
</evidence>
<name>A0A9N9RVG9_9DIPT</name>
<evidence type="ECO:0000256" key="5">
    <source>
        <dbReference type="ARBA" id="ARBA00022737"/>
    </source>
</evidence>
<dbReference type="OrthoDB" id="266138at2759"/>
<dbReference type="Pfam" id="PF12799">
    <property type="entry name" value="LRR_4"/>
    <property type="match status" value="1"/>
</dbReference>